<name>Q12XK9_METBU</name>
<dbReference type="PANTHER" id="PTHR33678:SF1">
    <property type="entry name" value="BLL1576 PROTEIN"/>
    <property type="match status" value="1"/>
</dbReference>
<dbReference type="EMBL" id="CP000300">
    <property type="protein sequence ID" value="ABE51817.1"/>
    <property type="molecule type" value="Genomic_DNA"/>
</dbReference>
<dbReference type="Pfam" id="PF03050">
    <property type="entry name" value="DDE_Tnp_IS66"/>
    <property type="match status" value="1"/>
</dbReference>
<dbReference type="NCBIfam" id="NF033517">
    <property type="entry name" value="transpos_IS66"/>
    <property type="match status" value="1"/>
</dbReference>
<feature type="domain" description="Transposase IS66 zinc-finger binding" evidence="3">
    <location>
        <begin position="119"/>
        <end position="164"/>
    </location>
</feature>
<dbReference type="AlphaFoldDB" id="Q12XK9"/>
<dbReference type="Pfam" id="PF13005">
    <property type="entry name" value="zf-IS66"/>
    <property type="match status" value="1"/>
</dbReference>
<dbReference type="RefSeq" id="WP_011498970.1">
    <property type="nucleotide sequence ID" value="NC_007955.1"/>
</dbReference>
<organism evidence="5 6">
    <name type="scientific">Methanococcoides burtonii (strain DSM 6242 / NBRC 107633 / OCM 468 / ACE-M)</name>
    <dbReference type="NCBI Taxonomy" id="259564"/>
    <lineage>
        <taxon>Archaea</taxon>
        <taxon>Methanobacteriati</taxon>
        <taxon>Methanobacteriota</taxon>
        <taxon>Stenosarchaea group</taxon>
        <taxon>Methanomicrobia</taxon>
        <taxon>Methanosarcinales</taxon>
        <taxon>Methanosarcinaceae</taxon>
        <taxon>Methanococcoides</taxon>
    </lineage>
</organism>
<evidence type="ECO:0000259" key="3">
    <source>
        <dbReference type="Pfam" id="PF13005"/>
    </source>
</evidence>
<dbReference type="InterPro" id="IPR024474">
    <property type="entry name" value="Znf_dom_IS66"/>
</dbReference>
<proteinExistence type="predicted"/>
<dbReference type="Pfam" id="PF20042">
    <property type="entry name" value="DUF6444"/>
    <property type="match status" value="1"/>
</dbReference>
<sequence length="493" mass="56878">MNTKRKEILAVYEQGPEAVVTLVTTLYDIIAEQQRIIELQAARITELEERVKKLEEQLKKNSRNSSKPPSTDVFINEKPKTKSRRKKSGKKPGGQKDHPGTTLRMVDVPDEVIIHKVHKCSNCERSLEDIEVKDHEKRQVFDIPPIKLQVTEHRAEIKSCPHCGCKNKATFSEKVKQPTQYGLRLASLAVYLHDYQLLPYERSCELRADVCGCEISPATLARAEKTCFEKLEDFEQQIKNFLIESPVINCDETGMRIEGKRQWLHVASTNKMTCYYPHQKRGSEAMNVMGILPNFNGTVVHDFWKSYYKYDCDHSICNAHLLRELTSVSENDDQLWSKAMNILLIDVKKSVDQIREMSGCMKPERIKEFEDWYGQIIHIGIEENPQLQAKSKKRGRTKQTTAKNLLDRFIGYKNDILRFMHDLKVPFENNLAERDVRMMKVQQKISGTFRSMQGALIFSRVRSYISTVKKNQVPVMDAIRNAIAGMPFIPTIV</sequence>
<dbReference type="GeneID" id="3996864"/>
<evidence type="ECO:0000313" key="5">
    <source>
        <dbReference type="EMBL" id="ABE51817.1"/>
    </source>
</evidence>
<accession>Q12XK9</accession>
<feature type="domain" description="DUF6444" evidence="4">
    <location>
        <begin position="34"/>
        <end position="102"/>
    </location>
</feature>
<protein>
    <submittedName>
        <fullName evidence="5">Transposase</fullName>
    </submittedName>
</protein>
<evidence type="ECO:0000256" key="1">
    <source>
        <dbReference type="SAM" id="MobiDB-lite"/>
    </source>
</evidence>
<dbReference type="InterPro" id="IPR045618">
    <property type="entry name" value="DUF6444"/>
</dbReference>
<evidence type="ECO:0000313" key="6">
    <source>
        <dbReference type="Proteomes" id="UP000001979"/>
    </source>
</evidence>
<feature type="region of interest" description="Disordered" evidence="1">
    <location>
        <begin position="57"/>
        <end position="104"/>
    </location>
</feature>
<reference evidence="6" key="1">
    <citation type="journal article" date="2009" name="ISME J.">
        <title>The genome sequence of the psychrophilic archaeon, Methanococcoides burtonii: the role of genome evolution in cold adaptation.</title>
        <authorList>
            <person name="Allen M.A."/>
            <person name="Lauro F.M."/>
            <person name="Williams T.J."/>
            <person name="Burg D."/>
            <person name="Siddiqui K.S."/>
            <person name="De Francisci D."/>
            <person name="Chong K.W."/>
            <person name="Pilak O."/>
            <person name="Chew H.H."/>
            <person name="De Maere M.Z."/>
            <person name="Ting L."/>
            <person name="Katrib M."/>
            <person name="Ng C."/>
            <person name="Sowers K.R."/>
            <person name="Galperin M.Y."/>
            <person name="Anderson I.J."/>
            <person name="Ivanova N."/>
            <person name="Dalin E."/>
            <person name="Martinez M."/>
            <person name="Lapidus A."/>
            <person name="Hauser L."/>
            <person name="Land M."/>
            <person name="Thomas T."/>
            <person name="Cavicchioli R."/>
        </authorList>
    </citation>
    <scope>NUCLEOTIDE SEQUENCE [LARGE SCALE GENOMIC DNA]</scope>
    <source>
        <strain evidence="6">DSM 6242 / NBRC 107633 / OCM 468 / ACE-M</strain>
    </source>
</reference>
<evidence type="ECO:0000259" key="4">
    <source>
        <dbReference type="Pfam" id="PF20042"/>
    </source>
</evidence>
<dbReference type="InterPro" id="IPR052344">
    <property type="entry name" value="Transposase-related"/>
</dbReference>
<dbReference type="HOGENOM" id="CLU_039294_2_0_2"/>
<feature type="domain" description="Transposase IS66 central" evidence="2">
    <location>
        <begin position="180"/>
        <end position="455"/>
    </location>
</feature>
<dbReference type="Proteomes" id="UP000001979">
    <property type="component" value="Chromosome"/>
</dbReference>
<dbReference type="PANTHER" id="PTHR33678">
    <property type="entry name" value="BLL1576 PROTEIN"/>
    <property type="match status" value="1"/>
</dbReference>
<feature type="compositionally biased region" description="Basic residues" evidence="1">
    <location>
        <begin position="81"/>
        <end position="90"/>
    </location>
</feature>
<dbReference type="OrthoDB" id="136974at2157"/>
<evidence type="ECO:0000259" key="2">
    <source>
        <dbReference type="Pfam" id="PF03050"/>
    </source>
</evidence>
<keyword evidence="6" id="KW-1185">Reference proteome</keyword>
<dbReference type="KEGG" id="mbu:Mbur_0866"/>
<dbReference type="InterPro" id="IPR004291">
    <property type="entry name" value="Transposase_IS66_central"/>
</dbReference>
<gene>
    <name evidence="5" type="ordered locus">Mbur_0866</name>
</gene>